<dbReference type="AlphaFoldDB" id="A0A267MLD9"/>
<dbReference type="InterPro" id="IPR003352">
    <property type="entry name" value="PTS_EIIC"/>
</dbReference>
<keyword evidence="5 8" id="KW-0812">Transmembrane</keyword>
<feature type="transmembrane region" description="Helical" evidence="8">
    <location>
        <begin position="123"/>
        <end position="145"/>
    </location>
</feature>
<dbReference type="GO" id="GO:0005886">
    <property type="term" value="C:plasma membrane"/>
    <property type="evidence" value="ECO:0007669"/>
    <property type="project" value="UniProtKB-SubCell"/>
</dbReference>
<feature type="transmembrane region" description="Helical" evidence="8">
    <location>
        <begin position="165"/>
        <end position="183"/>
    </location>
</feature>
<evidence type="ECO:0000256" key="6">
    <source>
        <dbReference type="ARBA" id="ARBA00022989"/>
    </source>
</evidence>
<feature type="transmembrane region" description="Helical" evidence="8">
    <location>
        <begin position="6"/>
        <end position="28"/>
    </location>
</feature>
<name>A0A267MLD9_9FIRM</name>
<dbReference type="GO" id="GO:0008982">
    <property type="term" value="F:protein-N(PI)-phosphohistidine-sugar phosphotransferase activity"/>
    <property type="evidence" value="ECO:0007669"/>
    <property type="project" value="InterPro"/>
</dbReference>
<dbReference type="Pfam" id="PF13303">
    <property type="entry name" value="PTS_EIIC_2"/>
    <property type="match status" value="1"/>
</dbReference>
<evidence type="ECO:0000313" key="11">
    <source>
        <dbReference type="Proteomes" id="UP000216024"/>
    </source>
</evidence>
<sequence length="332" mass="34653">MKLRDYITKVLNGMALGLFSSLIIGLILKQIGTFTNLYPLVLGGKISQYMMGPAIGAGVAYSLNASPLGIFSCIITGAIGANTVTFTDSVPVLHIGEPVGALIASLVSAEISKLVSGKTKLDIIVIPLTTIISGTIIATTIAPVISRSMTYLGYFINTLTELHPLPMGLLVAVFMGIILTLPISSAALSISLGLSGLAAGAATVGCACQMVGFAISSYRENKVGGLISQGLGTSMLQVPNIIKNPWIWLPQIIASAILGPLSTMVFKMTNNKIGAGMGTSGLVGQFATLDTMGEGSLYGIGILHFILPALICFFISEYMRKTGLIKFGDMKL</sequence>
<keyword evidence="4 10" id="KW-0762">Sugar transport</keyword>
<feature type="domain" description="Phosphotransferase system EIIC" evidence="9">
    <location>
        <begin position="9"/>
        <end position="332"/>
    </location>
</feature>
<comment type="caution">
    <text evidence="10">The sequence shown here is derived from an EMBL/GenBank/DDBJ whole genome shotgun (WGS) entry which is preliminary data.</text>
</comment>
<keyword evidence="7 8" id="KW-0472">Membrane</keyword>
<organism evidence="10 11">
    <name type="scientific">Anaeromicrobium sediminis</name>
    <dbReference type="NCBI Taxonomy" id="1478221"/>
    <lineage>
        <taxon>Bacteria</taxon>
        <taxon>Bacillati</taxon>
        <taxon>Bacillota</taxon>
        <taxon>Clostridia</taxon>
        <taxon>Peptostreptococcales</taxon>
        <taxon>Thermotaleaceae</taxon>
        <taxon>Anaeromicrobium</taxon>
    </lineage>
</organism>
<proteinExistence type="predicted"/>
<feature type="transmembrane region" description="Helical" evidence="8">
    <location>
        <begin position="295"/>
        <end position="316"/>
    </location>
</feature>
<keyword evidence="3" id="KW-1003">Cell membrane</keyword>
<feature type="transmembrane region" description="Helical" evidence="8">
    <location>
        <begin position="190"/>
        <end position="215"/>
    </location>
</feature>
<accession>A0A267MLD9</accession>
<reference evidence="10 11" key="1">
    <citation type="submission" date="2017-06" db="EMBL/GenBank/DDBJ databases">
        <title>Draft genome sequence of anaerobic fermentative bacterium Anaeromicrobium sediminis DY2726D isolated from West Pacific Ocean sediments.</title>
        <authorList>
            <person name="Zeng X."/>
        </authorList>
    </citation>
    <scope>NUCLEOTIDE SEQUENCE [LARGE SCALE GENOMIC DNA]</scope>
    <source>
        <strain evidence="10 11">DY2726D</strain>
    </source>
</reference>
<gene>
    <name evidence="10" type="ORF">CCE28_10005</name>
</gene>
<evidence type="ECO:0000256" key="4">
    <source>
        <dbReference type="ARBA" id="ARBA00022597"/>
    </source>
</evidence>
<feature type="transmembrane region" description="Helical" evidence="8">
    <location>
        <begin position="49"/>
        <end position="79"/>
    </location>
</feature>
<evidence type="ECO:0000256" key="5">
    <source>
        <dbReference type="ARBA" id="ARBA00022692"/>
    </source>
</evidence>
<dbReference type="GO" id="GO:0009401">
    <property type="term" value="P:phosphoenolpyruvate-dependent sugar phosphotransferase system"/>
    <property type="evidence" value="ECO:0007669"/>
    <property type="project" value="InterPro"/>
</dbReference>
<protein>
    <submittedName>
        <fullName evidence="10">PTS sugar transporter subunit IIC</fullName>
    </submittedName>
</protein>
<comment type="subcellular location">
    <subcellularLocation>
        <location evidence="1">Cell membrane</location>
        <topology evidence="1">Multi-pass membrane protein</topology>
    </subcellularLocation>
</comment>
<evidence type="ECO:0000259" key="9">
    <source>
        <dbReference type="Pfam" id="PF13303"/>
    </source>
</evidence>
<dbReference type="EMBL" id="NIBG01000007">
    <property type="protein sequence ID" value="PAB59590.1"/>
    <property type="molecule type" value="Genomic_DNA"/>
</dbReference>
<evidence type="ECO:0000256" key="3">
    <source>
        <dbReference type="ARBA" id="ARBA00022475"/>
    </source>
</evidence>
<keyword evidence="6 8" id="KW-1133">Transmembrane helix</keyword>
<feature type="transmembrane region" description="Helical" evidence="8">
    <location>
        <begin position="246"/>
        <end position="266"/>
    </location>
</feature>
<evidence type="ECO:0000256" key="1">
    <source>
        <dbReference type="ARBA" id="ARBA00004651"/>
    </source>
</evidence>
<evidence type="ECO:0000256" key="8">
    <source>
        <dbReference type="SAM" id="Phobius"/>
    </source>
</evidence>
<evidence type="ECO:0000256" key="7">
    <source>
        <dbReference type="ARBA" id="ARBA00023136"/>
    </source>
</evidence>
<dbReference type="Proteomes" id="UP000216024">
    <property type="component" value="Unassembled WGS sequence"/>
</dbReference>
<evidence type="ECO:0000256" key="2">
    <source>
        <dbReference type="ARBA" id="ARBA00022448"/>
    </source>
</evidence>
<evidence type="ECO:0000313" key="10">
    <source>
        <dbReference type="EMBL" id="PAB59590.1"/>
    </source>
</evidence>
<keyword evidence="11" id="KW-1185">Reference proteome</keyword>
<keyword evidence="2" id="KW-0813">Transport</keyword>
<dbReference type="OrthoDB" id="396983at2"/>